<evidence type="ECO:0000313" key="9">
    <source>
        <dbReference type="EMBL" id="QBH11671.1"/>
    </source>
</evidence>
<feature type="domain" description="Endoribonuclease YicC-like C-terminal" evidence="8">
    <location>
        <begin position="173"/>
        <end position="294"/>
    </location>
</feature>
<keyword evidence="4" id="KW-0378">Hydrolase</keyword>
<dbReference type="Pfam" id="PF03755">
    <property type="entry name" value="YicC-like_N"/>
    <property type="match status" value="1"/>
</dbReference>
<sequence length="294" mass="33373">MIKSMTAFAKVSHTLDTLTVNMTVRAYNSRFLDFSIYLPETCQPFEEEIKKIMGQFHTRGRIEIRASLEDQSLDQDLFEVDVIKAKAYYKALKTVQDTLSLSGDIALETVLGAKQVIMAAKPEVNLEFLRSALCDTAHNAAQALDSMRKREGENLYQDLTRRISDIEQRMAGVEEQAQTIPEVYKARLKERLAVLTAEDGDCLDPVRLAQETALLADKSDVSEEIVRVHSHIKMFREVMDENESQGRKLNFLIQEFNREFNTIGSKAGNATLSHAVVDLKSELEKIREQVQNIE</sequence>
<dbReference type="OrthoDB" id="9771229at2"/>
<dbReference type="InterPro" id="IPR013551">
    <property type="entry name" value="YicC-like_C"/>
</dbReference>
<evidence type="ECO:0000259" key="7">
    <source>
        <dbReference type="Pfam" id="PF03755"/>
    </source>
</evidence>
<evidence type="ECO:0000313" key="11">
    <source>
        <dbReference type="Proteomes" id="UP000248798"/>
    </source>
</evidence>
<dbReference type="PANTHER" id="PTHR30636:SF3">
    <property type="entry name" value="UPF0701 PROTEIN YICC"/>
    <property type="match status" value="1"/>
</dbReference>
<evidence type="ECO:0000256" key="5">
    <source>
        <dbReference type="ARBA" id="ARBA00035648"/>
    </source>
</evidence>
<reference evidence="9 12" key="2">
    <citation type="submission" date="2019-02" db="EMBL/GenBank/DDBJ databases">
        <title>Complete genome sequence of Desulfobacter hydrogenophilus AcRS1.</title>
        <authorList>
            <person name="Marietou A."/>
            <person name="Lund M.B."/>
            <person name="Marshall I.P.G."/>
            <person name="Schreiber L."/>
            <person name="Jorgensen B."/>
        </authorList>
    </citation>
    <scope>NUCLEOTIDE SEQUENCE [LARGE SCALE GENOMIC DNA]</scope>
    <source>
        <strain evidence="9 12">AcRS1</strain>
    </source>
</reference>
<evidence type="ECO:0000256" key="4">
    <source>
        <dbReference type="ARBA" id="ARBA00022801"/>
    </source>
</evidence>
<keyword evidence="12" id="KW-1185">Reference proteome</keyword>
<comment type="similarity">
    <text evidence="5">Belongs to the YicC/YloC family.</text>
</comment>
<keyword evidence="3" id="KW-0255">Endonuclease</keyword>
<gene>
    <name evidence="10" type="ORF">DO021_05625</name>
    <name evidence="9" type="ORF">EYB58_01260</name>
</gene>
<evidence type="ECO:0000256" key="3">
    <source>
        <dbReference type="ARBA" id="ARBA00022759"/>
    </source>
</evidence>
<dbReference type="GO" id="GO:0004521">
    <property type="term" value="F:RNA endonuclease activity"/>
    <property type="evidence" value="ECO:0007669"/>
    <property type="project" value="InterPro"/>
</dbReference>
<feature type="coiled-coil region" evidence="6">
    <location>
        <begin position="149"/>
        <end position="176"/>
    </location>
</feature>
<dbReference type="Proteomes" id="UP000293902">
    <property type="component" value="Chromosome"/>
</dbReference>
<dbReference type="EMBL" id="QLNI01000009">
    <property type="protein sequence ID" value="RAM02883.1"/>
    <property type="molecule type" value="Genomic_DNA"/>
</dbReference>
<dbReference type="PANTHER" id="PTHR30636">
    <property type="entry name" value="UPF0701 PROTEIN YICC"/>
    <property type="match status" value="1"/>
</dbReference>
<dbReference type="EMBL" id="CP036313">
    <property type="protein sequence ID" value="QBH11671.1"/>
    <property type="molecule type" value="Genomic_DNA"/>
</dbReference>
<dbReference type="RefSeq" id="WP_111954580.1">
    <property type="nucleotide sequence ID" value="NZ_CP036313.1"/>
</dbReference>
<dbReference type="Pfam" id="PF08340">
    <property type="entry name" value="YicC-like_C"/>
    <property type="match status" value="1"/>
</dbReference>
<dbReference type="GO" id="GO:0016787">
    <property type="term" value="F:hydrolase activity"/>
    <property type="evidence" value="ECO:0007669"/>
    <property type="project" value="UniProtKB-KW"/>
</dbReference>
<dbReference type="NCBIfam" id="TIGR00255">
    <property type="entry name" value="YicC/YloC family endoribonuclease"/>
    <property type="match status" value="1"/>
</dbReference>
<evidence type="ECO:0000256" key="1">
    <source>
        <dbReference type="ARBA" id="ARBA00001968"/>
    </source>
</evidence>
<evidence type="ECO:0000256" key="2">
    <source>
        <dbReference type="ARBA" id="ARBA00022722"/>
    </source>
</evidence>
<dbReference type="Proteomes" id="UP000248798">
    <property type="component" value="Unassembled WGS sequence"/>
</dbReference>
<comment type="cofactor">
    <cofactor evidence="1">
        <name>a divalent metal cation</name>
        <dbReference type="ChEBI" id="CHEBI:60240"/>
    </cofactor>
</comment>
<keyword evidence="6" id="KW-0175">Coiled coil</keyword>
<evidence type="ECO:0000313" key="12">
    <source>
        <dbReference type="Proteomes" id="UP000293902"/>
    </source>
</evidence>
<accession>A0A328FIA4</accession>
<name>A0A328FIA4_9BACT</name>
<feature type="domain" description="Endoribonuclease YicC-like N-terminal" evidence="7">
    <location>
        <begin position="2"/>
        <end position="156"/>
    </location>
</feature>
<evidence type="ECO:0000313" key="10">
    <source>
        <dbReference type="EMBL" id="RAM02883.1"/>
    </source>
</evidence>
<proteinExistence type="inferred from homology"/>
<reference evidence="10 11" key="1">
    <citation type="submission" date="2018-06" db="EMBL/GenBank/DDBJ databases">
        <title>Complete Genome Sequence of Desulfobacter hydrogenophilus (DSM3380).</title>
        <authorList>
            <person name="Marietou A."/>
            <person name="Schreiber L."/>
            <person name="Marshall I."/>
            <person name="Jorgensen B."/>
        </authorList>
    </citation>
    <scope>NUCLEOTIDE SEQUENCE [LARGE SCALE GENOMIC DNA]</scope>
    <source>
        <strain evidence="10 11">DSM 3380</strain>
    </source>
</reference>
<organism evidence="10 11">
    <name type="scientific">Desulfobacter hydrogenophilus</name>
    <dbReference type="NCBI Taxonomy" id="2291"/>
    <lineage>
        <taxon>Bacteria</taxon>
        <taxon>Pseudomonadati</taxon>
        <taxon>Thermodesulfobacteriota</taxon>
        <taxon>Desulfobacteria</taxon>
        <taxon>Desulfobacterales</taxon>
        <taxon>Desulfobacteraceae</taxon>
        <taxon>Desulfobacter</taxon>
    </lineage>
</organism>
<dbReference type="AlphaFoldDB" id="A0A328FIA4"/>
<evidence type="ECO:0000259" key="8">
    <source>
        <dbReference type="Pfam" id="PF08340"/>
    </source>
</evidence>
<protein>
    <submittedName>
        <fullName evidence="10">YicC family protein</fullName>
    </submittedName>
</protein>
<evidence type="ECO:0000256" key="6">
    <source>
        <dbReference type="SAM" id="Coils"/>
    </source>
</evidence>
<keyword evidence="2" id="KW-0540">Nuclease</keyword>
<dbReference type="InterPro" id="IPR005229">
    <property type="entry name" value="YicC/YloC-like"/>
</dbReference>
<dbReference type="InterPro" id="IPR013527">
    <property type="entry name" value="YicC-like_N"/>
</dbReference>